<protein>
    <recommendedName>
        <fullName evidence="4">Regulator of sigma D</fullName>
    </recommendedName>
</protein>
<gene>
    <name evidence="3" type="ORF">MNBD_GAMMA13-1934</name>
</gene>
<keyword evidence="2" id="KW-0804">Transcription</keyword>
<reference evidence="3" key="1">
    <citation type="submission" date="2018-06" db="EMBL/GenBank/DDBJ databases">
        <authorList>
            <person name="Zhirakovskaya E."/>
        </authorList>
    </citation>
    <scope>NUCLEOTIDE SEQUENCE</scope>
</reference>
<dbReference type="Pfam" id="PF04353">
    <property type="entry name" value="Rsd_AlgQ"/>
    <property type="match status" value="1"/>
</dbReference>
<dbReference type="EMBL" id="UOFK01000086">
    <property type="protein sequence ID" value="VAW76102.1"/>
    <property type="molecule type" value="Genomic_DNA"/>
</dbReference>
<dbReference type="AlphaFoldDB" id="A0A3B0YL98"/>
<organism evidence="3">
    <name type="scientific">hydrothermal vent metagenome</name>
    <dbReference type="NCBI Taxonomy" id="652676"/>
    <lineage>
        <taxon>unclassified sequences</taxon>
        <taxon>metagenomes</taxon>
        <taxon>ecological metagenomes</taxon>
    </lineage>
</organism>
<accession>A0A3B0YL98</accession>
<evidence type="ECO:0000313" key="3">
    <source>
        <dbReference type="EMBL" id="VAW76102.1"/>
    </source>
</evidence>
<name>A0A3B0YL98_9ZZZZ</name>
<dbReference type="Gene3D" id="1.20.120.1370">
    <property type="entry name" value="Regulator of RNA polymerase sigma(70) subunit, domain 4"/>
    <property type="match status" value="1"/>
</dbReference>
<dbReference type="InterPro" id="IPR007448">
    <property type="entry name" value="Sigma70_reg_Rsd_AlgQ"/>
</dbReference>
<dbReference type="GO" id="GO:0006355">
    <property type="term" value="P:regulation of DNA-templated transcription"/>
    <property type="evidence" value="ECO:0007669"/>
    <property type="project" value="InterPro"/>
</dbReference>
<keyword evidence="1" id="KW-0805">Transcription regulation</keyword>
<evidence type="ECO:0000256" key="1">
    <source>
        <dbReference type="ARBA" id="ARBA00023015"/>
    </source>
</evidence>
<sequence length="155" mass="17508">MTTDITAGTDRRGRSREKLATLVKTRSETLSLYTELVNQRPFEGDEVTNEALQEFCQALIDYAASAHFQLYRLISDKLERRNPVLEVADKVYPQIIHTTDMILRFNDKYDAVDLTNGGNETLSLLDADLSNLGETLAERIQLEDQVIGAMTGQMH</sequence>
<proteinExistence type="predicted"/>
<evidence type="ECO:0000256" key="2">
    <source>
        <dbReference type="ARBA" id="ARBA00023163"/>
    </source>
</evidence>
<evidence type="ECO:0008006" key="4">
    <source>
        <dbReference type="Google" id="ProtNLM"/>
    </source>
</evidence>
<dbReference type="InterPro" id="IPR038309">
    <property type="entry name" value="Rsd/AlgQ_sf"/>
</dbReference>